<evidence type="ECO:0000256" key="1">
    <source>
        <dbReference type="ARBA" id="ARBA00006745"/>
    </source>
</evidence>
<evidence type="ECO:0000256" key="2">
    <source>
        <dbReference type="ARBA" id="ARBA00022801"/>
    </source>
</evidence>
<reference evidence="5 6" key="1">
    <citation type="submission" date="2019-07" db="EMBL/GenBank/DDBJ databases">
        <title>Qingshengfaniella alkalisoli gen. nov., sp. nov., isolated from saline soil.</title>
        <authorList>
            <person name="Xu L."/>
            <person name="Huang X.-X."/>
            <person name="Sun J.-Q."/>
        </authorList>
    </citation>
    <scope>NUCLEOTIDE SEQUENCE [LARGE SCALE GENOMIC DNA]</scope>
    <source>
        <strain evidence="5 6">DSM 27279</strain>
    </source>
</reference>
<dbReference type="InterPro" id="IPR006680">
    <property type="entry name" value="Amidohydro-rel"/>
</dbReference>
<dbReference type="SUPFAM" id="SSF51556">
    <property type="entry name" value="Metallo-dependent hydrolases"/>
    <property type="match status" value="1"/>
</dbReference>
<feature type="domain" description="Amidohydrolase-related" evidence="4">
    <location>
        <begin position="103"/>
        <end position="449"/>
    </location>
</feature>
<dbReference type="InterPro" id="IPR032466">
    <property type="entry name" value="Metal_Hydrolase"/>
</dbReference>
<feature type="region of interest" description="Disordered" evidence="3">
    <location>
        <begin position="1"/>
        <end position="54"/>
    </location>
</feature>
<dbReference type="InterPro" id="IPR011059">
    <property type="entry name" value="Metal-dep_hydrolase_composite"/>
</dbReference>
<protein>
    <submittedName>
        <fullName evidence="5">Amidohydrolase family protein</fullName>
    </submittedName>
</protein>
<dbReference type="Gene3D" id="3.20.20.140">
    <property type="entry name" value="Metal-dependent hydrolases"/>
    <property type="match status" value="1"/>
</dbReference>
<organism evidence="5 6">
    <name type="scientific">Verticiella sediminum</name>
    <dbReference type="NCBI Taxonomy" id="1247510"/>
    <lineage>
        <taxon>Bacteria</taxon>
        <taxon>Pseudomonadati</taxon>
        <taxon>Pseudomonadota</taxon>
        <taxon>Betaproteobacteria</taxon>
        <taxon>Burkholderiales</taxon>
        <taxon>Alcaligenaceae</taxon>
        <taxon>Verticiella</taxon>
    </lineage>
</organism>
<dbReference type="EMBL" id="VLTJ01000041">
    <property type="protein sequence ID" value="TSH89462.1"/>
    <property type="molecule type" value="Genomic_DNA"/>
</dbReference>
<keyword evidence="6" id="KW-1185">Reference proteome</keyword>
<evidence type="ECO:0000256" key="3">
    <source>
        <dbReference type="SAM" id="MobiDB-lite"/>
    </source>
</evidence>
<accession>A0A556A9A5</accession>
<gene>
    <name evidence="5" type="ORF">FOZ76_24230</name>
</gene>
<dbReference type="AlphaFoldDB" id="A0A556A9A5"/>
<evidence type="ECO:0000313" key="5">
    <source>
        <dbReference type="EMBL" id="TSH89462.1"/>
    </source>
</evidence>
<evidence type="ECO:0000313" key="6">
    <source>
        <dbReference type="Proteomes" id="UP000318405"/>
    </source>
</evidence>
<name>A0A556A9A5_9BURK</name>
<dbReference type="PANTHER" id="PTHR43794:SF11">
    <property type="entry name" value="AMIDOHYDROLASE-RELATED DOMAIN-CONTAINING PROTEIN"/>
    <property type="match status" value="1"/>
</dbReference>
<dbReference type="GO" id="GO:0016810">
    <property type="term" value="F:hydrolase activity, acting on carbon-nitrogen (but not peptide) bonds"/>
    <property type="evidence" value="ECO:0007669"/>
    <property type="project" value="InterPro"/>
</dbReference>
<dbReference type="Proteomes" id="UP000318405">
    <property type="component" value="Unassembled WGS sequence"/>
</dbReference>
<dbReference type="Pfam" id="PF01979">
    <property type="entry name" value="Amidohydro_1"/>
    <property type="match status" value="1"/>
</dbReference>
<proteinExistence type="inferred from homology"/>
<dbReference type="OrthoDB" id="9807210at2"/>
<dbReference type="SUPFAM" id="SSF51338">
    <property type="entry name" value="Composite domain of metallo-dependent hydrolases"/>
    <property type="match status" value="1"/>
</dbReference>
<comment type="similarity">
    <text evidence="1">Belongs to the metallo-dependent hydrolases superfamily. ATZ/TRZ family.</text>
</comment>
<sequence length="545" mass="57498">MSATARPPEGGASSRGEVVAQRPEGSPACATARPPEGGASSRGEVVAQRPEGSPACLGQSEFAWALADPGSAPAQADARLRWADGRIVALESAPGAVPGPRRLVLPALANAHDHARTFRSATLGAWGHPLESWLPYLGVLPALDPYASAATSFARSLRHGVVDLMVHYTRVQGGLPYIEEAEAVGRAARDVGVRIGFAVAMRDRQGIAYAPDDAVLARLPAGMRGPVRTRLAAPALDVASQLARVDEVAAACEAPHMRVQYGPTGVQWCSQALLEGIARACAEHGRPVHMHLLETRYQREWADVAYPQGVVRHLDALGLLTPRLTLAHCTWCRPDELALLAERGVTIAVNTSSNLALRSGVAPVQAMLAAGCRVAMGLDGLAFDEDDDALREMRLAYALHQGTGFDAAMSPAQAWAFAARHGRRAVRGVDDGGGVLAPGAPADFLVLDWDALDDDALWPDIEPWHLLLARGHAGYVREVVAAGRAVMRDGRVVGVDETSLRAELLAQARSLLASDGQAGAWRSTLDALAGELAGLYRGGMHCGCC</sequence>
<comment type="caution">
    <text evidence="5">The sequence shown here is derived from an EMBL/GenBank/DDBJ whole genome shotgun (WGS) entry which is preliminary data.</text>
</comment>
<dbReference type="PANTHER" id="PTHR43794">
    <property type="entry name" value="AMINOHYDROLASE SSNA-RELATED"/>
    <property type="match status" value="1"/>
</dbReference>
<evidence type="ECO:0000259" key="4">
    <source>
        <dbReference type="Pfam" id="PF01979"/>
    </source>
</evidence>
<keyword evidence="2 5" id="KW-0378">Hydrolase</keyword>
<dbReference type="InterPro" id="IPR050287">
    <property type="entry name" value="MTA/SAH_deaminase"/>
</dbReference>